<dbReference type="GO" id="GO:0006325">
    <property type="term" value="P:chromatin organization"/>
    <property type="evidence" value="ECO:0007669"/>
    <property type="project" value="UniProtKB-KW"/>
</dbReference>
<name>A0A0D2NQU0_HYPSF</name>
<evidence type="ECO:0000256" key="6">
    <source>
        <dbReference type="ARBA" id="ARBA00023054"/>
    </source>
</evidence>
<evidence type="ECO:0000256" key="10">
    <source>
        <dbReference type="SAM" id="MobiDB-lite"/>
    </source>
</evidence>
<evidence type="ECO:0000256" key="3">
    <source>
        <dbReference type="ARBA" id="ARBA00018504"/>
    </source>
</evidence>
<sequence length="197" mass="21949">MAEQAAAPTADDRSKYETLKKELTQALPKKRAIDKQLAQIEVQIYNLEASYLTETAAHSGGNIIQGFENYLKNQGSGRRRYEVHDHDRIFSNSSATYQKSLELLGEGEESTATNDEYVKQSTPAPLTTIAVPPATRTQELTLQSSNKRTKDRDYQRKRRANASHRSTGTADSDEELVSAASASSRRPTKRSRIADDD</sequence>
<keyword evidence="4 9" id="KW-0156">Chromatin regulator</keyword>
<dbReference type="GO" id="GO:0005634">
    <property type="term" value="C:nucleus"/>
    <property type="evidence" value="ECO:0007669"/>
    <property type="project" value="UniProtKB-SubCell"/>
</dbReference>
<dbReference type="AlphaFoldDB" id="A0A0D2NQU0"/>
<comment type="subcellular location">
    <subcellularLocation>
        <location evidence="1 9">Nucleus</location>
    </subcellularLocation>
</comment>
<keyword evidence="5 9" id="KW-0805">Transcription regulation</keyword>
<evidence type="ECO:0000256" key="5">
    <source>
        <dbReference type="ARBA" id="ARBA00023015"/>
    </source>
</evidence>
<evidence type="ECO:0000256" key="9">
    <source>
        <dbReference type="RuleBase" id="RU368022"/>
    </source>
</evidence>
<dbReference type="OrthoDB" id="440324at2759"/>
<keyword evidence="7 9" id="KW-0804">Transcription</keyword>
<comment type="similarity">
    <text evidence="2 9">Belongs to the EAF6 family.</text>
</comment>
<accession>A0A0D2NQU0</accession>
<evidence type="ECO:0000313" key="11">
    <source>
        <dbReference type="EMBL" id="KJA21164.1"/>
    </source>
</evidence>
<evidence type="ECO:0000256" key="7">
    <source>
        <dbReference type="ARBA" id="ARBA00023163"/>
    </source>
</evidence>
<gene>
    <name evidence="11" type="ORF">HYPSUDRAFT_141090</name>
</gene>
<evidence type="ECO:0000313" key="12">
    <source>
        <dbReference type="Proteomes" id="UP000054270"/>
    </source>
</evidence>
<keyword evidence="9" id="KW-0227">DNA damage</keyword>
<organism evidence="11 12">
    <name type="scientific">Hypholoma sublateritium (strain FD-334 SS-4)</name>
    <dbReference type="NCBI Taxonomy" id="945553"/>
    <lineage>
        <taxon>Eukaryota</taxon>
        <taxon>Fungi</taxon>
        <taxon>Dikarya</taxon>
        <taxon>Basidiomycota</taxon>
        <taxon>Agaricomycotina</taxon>
        <taxon>Agaricomycetes</taxon>
        <taxon>Agaricomycetidae</taxon>
        <taxon>Agaricales</taxon>
        <taxon>Agaricineae</taxon>
        <taxon>Strophariaceae</taxon>
        <taxon>Hypholoma</taxon>
    </lineage>
</organism>
<dbReference type="Proteomes" id="UP000054270">
    <property type="component" value="Unassembled WGS sequence"/>
</dbReference>
<keyword evidence="6" id="KW-0175">Coiled coil</keyword>
<evidence type="ECO:0000256" key="8">
    <source>
        <dbReference type="ARBA" id="ARBA00023242"/>
    </source>
</evidence>
<keyword evidence="8 9" id="KW-0539">Nucleus</keyword>
<comment type="subunit">
    <text evidence="9">Component of the NuA4 histone acetyltransferase complex.</text>
</comment>
<evidence type="ECO:0000256" key="4">
    <source>
        <dbReference type="ARBA" id="ARBA00022853"/>
    </source>
</evidence>
<evidence type="ECO:0000256" key="2">
    <source>
        <dbReference type="ARBA" id="ARBA00010916"/>
    </source>
</evidence>
<dbReference type="GO" id="GO:0035267">
    <property type="term" value="C:NuA4 histone acetyltransferase complex"/>
    <property type="evidence" value="ECO:0007669"/>
    <property type="project" value="UniProtKB-UniRule"/>
</dbReference>
<feature type="region of interest" description="Disordered" evidence="10">
    <location>
        <begin position="106"/>
        <end position="197"/>
    </location>
</feature>
<dbReference type="Pfam" id="PF09340">
    <property type="entry name" value="NuA4"/>
    <property type="match status" value="1"/>
</dbReference>
<dbReference type="InterPro" id="IPR015418">
    <property type="entry name" value="Eaf6"/>
</dbReference>
<proteinExistence type="inferred from homology"/>
<dbReference type="OMA" id="IEVQIYN"/>
<dbReference type="PANTHER" id="PTHR13476">
    <property type="entry name" value="CHROMATIN MODIFICATION-RELATED PROTEIN MEAF6"/>
    <property type="match status" value="1"/>
</dbReference>
<protein>
    <recommendedName>
        <fullName evidence="3 9">Chromatin modification-related protein EAF6</fullName>
    </recommendedName>
</protein>
<feature type="compositionally biased region" description="Polar residues" evidence="10">
    <location>
        <begin position="135"/>
        <end position="146"/>
    </location>
</feature>
<dbReference type="GO" id="GO:0006281">
    <property type="term" value="P:DNA repair"/>
    <property type="evidence" value="ECO:0007669"/>
    <property type="project" value="UniProtKB-UniRule"/>
</dbReference>
<dbReference type="EMBL" id="KN817560">
    <property type="protein sequence ID" value="KJA21164.1"/>
    <property type="molecule type" value="Genomic_DNA"/>
</dbReference>
<keyword evidence="9" id="KW-0234">DNA repair</keyword>
<reference evidence="12" key="1">
    <citation type="submission" date="2014-04" db="EMBL/GenBank/DDBJ databases">
        <title>Evolutionary Origins and Diversification of the Mycorrhizal Mutualists.</title>
        <authorList>
            <consortium name="DOE Joint Genome Institute"/>
            <consortium name="Mycorrhizal Genomics Consortium"/>
            <person name="Kohler A."/>
            <person name="Kuo A."/>
            <person name="Nagy L.G."/>
            <person name="Floudas D."/>
            <person name="Copeland A."/>
            <person name="Barry K.W."/>
            <person name="Cichocki N."/>
            <person name="Veneault-Fourrey C."/>
            <person name="LaButti K."/>
            <person name="Lindquist E.A."/>
            <person name="Lipzen A."/>
            <person name="Lundell T."/>
            <person name="Morin E."/>
            <person name="Murat C."/>
            <person name="Riley R."/>
            <person name="Ohm R."/>
            <person name="Sun H."/>
            <person name="Tunlid A."/>
            <person name="Henrissat B."/>
            <person name="Grigoriev I.V."/>
            <person name="Hibbett D.S."/>
            <person name="Martin F."/>
        </authorList>
    </citation>
    <scope>NUCLEOTIDE SEQUENCE [LARGE SCALE GENOMIC DNA]</scope>
    <source>
        <strain evidence="12">FD-334 SS-4</strain>
    </source>
</reference>
<keyword evidence="12" id="KW-1185">Reference proteome</keyword>
<comment type="function">
    <text evidence="9">Component of the NuA4 histone acetyltransferase complex which is involved in transcriptional activation of selected genes principally by acetylation of nucleosomal histone H4 and H2A. The NuA4 complex is also involved in DNA repair.</text>
</comment>
<feature type="compositionally biased region" description="Polar residues" evidence="10">
    <location>
        <begin position="110"/>
        <end position="125"/>
    </location>
</feature>
<dbReference type="STRING" id="945553.A0A0D2NQU0"/>
<evidence type="ECO:0000256" key="1">
    <source>
        <dbReference type="ARBA" id="ARBA00004123"/>
    </source>
</evidence>